<reference evidence="1 2" key="1">
    <citation type="journal article" date="2022" name="New Phytol.">
        <title>Ecological generalism drives hyperdiversity of secondary metabolite gene clusters in xylarialean endophytes.</title>
        <authorList>
            <person name="Franco M.E.E."/>
            <person name="Wisecaver J.H."/>
            <person name="Arnold A.E."/>
            <person name="Ju Y.M."/>
            <person name="Slot J.C."/>
            <person name="Ahrendt S."/>
            <person name="Moore L.P."/>
            <person name="Eastman K.E."/>
            <person name="Scott K."/>
            <person name="Konkel Z."/>
            <person name="Mondo S.J."/>
            <person name="Kuo A."/>
            <person name="Hayes R.D."/>
            <person name="Haridas S."/>
            <person name="Andreopoulos B."/>
            <person name="Riley R."/>
            <person name="LaButti K."/>
            <person name="Pangilinan J."/>
            <person name="Lipzen A."/>
            <person name="Amirebrahimi M."/>
            <person name="Yan J."/>
            <person name="Adam C."/>
            <person name="Keymanesh K."/>
            <person name="Ng V."/>
            <person name="Louie K."/>
            <person name="Northen T."/>
            <person name="Drula E."/>
            <person name="Henrissat B."/>
            <person name="Hsieh H.M."/>
            <person name="Youens-Clark K."/>
            <person name="Lutzoni F."/>
            <person name="Miadlikowska J."/>
            <person name="Eastwood D.C."/>
            <person name="Hamelin R.C."/>
            <person name="Grigoriev I.V."/>
            <person name="U'Ren J.M."/>
        </authorList>
    </citation>
    <scope>NUCLEOTIDE SEQUENCE [LARGE SCALE GENOMIC DNA]</scope>
    <source>
        <strain evidence="1 2">CBS 119005</strain>
    </source>
</reference>
<proteinExistence type="predicted"/>
<accession>A0ACB9ZHL9</accession>
<comment type="caution">
    <text evidence="1">The sequence shown here is derived from an EMBL/GenBank/DDBJ whole genome shotgun (WGS) entry which is preliminary data.</text>
</comment>
<dbReference type="Proteomes" id="UP001497700">
    <property type="component" value="Unassembled WGS sequence"/>
</dbReference>
<protein>
    <submittedName>
        <fullName evidence="1">Uncharacterized protein</fullName>
    </submittedName>
</protein>
<evidence type="ECO:0000313" key="2">
    <source>
        <dbReference type="Proteomes" id="UP001497700"/>
    </source>
</evidence>
<gene>
    <name evidence="1" type="ORF">F4820DRAFT_442446</name>
</gene>
<organism evidence="1 2">
    <name type="scientific">Hypoxylon rubiginosum</name>
    <dbReference type="NCBI Taxonomy" id="110542"/>
    <lineage>
        <taxon>Eukaryota</taxon>
        <taxon>Fungi</taxon>
        <taxon>Dikarya</taxon>
        <taxon>Ascomycota</taxon>
        <taxon>Pezizomycotina</taxon>
        <taxon>Sordariomycetes</taxon>
        <taxon>Xylariomycetidae</taxon>
        <taxon>Xylariales</taxon>
        <taxon>Hypoxylaceae</taxon>
        <taxon>Hypoxylon</taxon>
    </lineage>
</organism>
<name>A0ACB9ZHL9_9PEZI</name>
<dbReference type="EMBL" id="MU393421">
    <property type="protein sequence ID" value="KAI4871017.1"/>
    <property type="molecule type" value="Genomic_DNA"/>
</dbReference>
<keyword evidence="2" id="KW-1185">Reference proteome</keyword>
<evidence type="ECO:0000313" key="1">
    <source>
        <dbReference type="EMBL" id="KAI4871017.1"/>
    </source>
</evidence>
<sequence>MNDQANAFSFTPSPSPSQTPPAVEGKNKRAISLVDSPVSEPNVKKRRCPGKLIRIIINKSTKPEPQKKPAQPKLLITYRDGPFGRLHSIYDRENNVRIFHHELDADKHISMTFIHEKIAMLKDEATGVILYRNKILD</sequence>